<evidence type="ECO:0000256" key="9">
    <source>
        <dbReference type="ARBA" id="ARBA00023310"/>
    </source>
</evidence>
<dbReference type="InterPro" id="IPR006808">
    <property type="entry name" value="ATP_synth_F0_gsu_mt"/>
</dbReference>
<accession>A9UNY8</accession>
<keyword evidence="5" id="KW-0375">Hydrogen ion transport</keyword>
<dbReference type="GO" id="GO:0015986">
    <property type="term" value="P:proton motive force-driven ATP synthesis"/>
    <property type="evidence" value="ECO:0000318"/>
    <property type="project" value="GO_Central"/>
</dbReference>
<dbReference type="AlphaFoldDB" id="A9UNY8"/>
<evidence type="ECO:0000256" key="2">
    <source>
        <dbReference type="ARBA" id="ARBA00005699"/>
    </source>
</evidence>
<dbReference type="PANTHER" id="PTHR12386">
    <property type="entry name" value="ATP SYNTHASE SUBUNIT"/>
    <property type="match status" value="1"/>
</dbReference>
<dbReference type="EMBL" id="CH991543">
    <property type="protein sequence ID" value="EDQ92782.1"/>
    <property type="molecule type" value="Genomic_DNA"/>
</dbReference>
<keyword evidence="11" id="KW-1185">Reference proteome</keyword>
<evidence type="ECO:0000256" key="1">
    <source>
        <dbReference type="ARBA" id="ARBA00004325"/>
    </source>
</evidence>
<dbReference type="InParanoid" id="A9UNY8"/>
<keyword evidence="7" id="KW-0496">Mitochondrion</keyword>
<sequence>MASKIPQVINMAQVAGRDLVVAAKPVVSRFAALASKELAPPSPAQWPQIKKGLTGLAKDAQSLKFMNLTVKEAASGALVGVEVAMWFFFGEIIGKGSIIGYDV</sequence>
<organism evidence="10 11">
    <name type="scientific">Monosiga brevicollis</name>
    <name type="common">Choanoflagellate</name>
    <dbReference type="NCBI Taxonomy" id="81824"/>
    <lineage>
        <taxon>Eukaryota</taxon>
        <taxon>Choanoflagellata</taxon>
        <taxon>Craspedida</taxon>
        <taxon>Salpingoecidae</taxon>
        <taxon>Monosiga</taxon>
    </lineage>
</organism>
<dbReference type="STRING" id="81824.A9UNY8"/>
<dbReference type="eggNOG" id="KOG4103">
    <property type="taxonomic scope" value="Eukaryota"/>
</dbReference>
<keyword evidence="8" id="KW-0472">Membrane</keyword>
<keyword evidence="6" id="KW-0406">Ion transport</keyword>
<dbReference type="GO" id="GO:0031966">
    <property type="term" value="C:mitochondrial membrane"/>
    <property type="evidence" value="ECO:0007669"/>
    <property type="project" value="UniProtKB-SubCell"/>
</dbReference>
<comment type="subcellular location">
    <subcellularLocation>
        <location evidence="1">Mitochondrion membrane</location>
    </subcellularLocation>
</comment>
<evidence type="ECO:0000256" key="3">
    <source>
        <dbReference type="ARBA" id="ARBA00022448"/>
    </source>
</evidence>
<evidence type="ECO:0000256" key="6">
    <source>
        <dbReference type="ARBA" id="ARBA00023065"/>
    </source>
</evidence>
<evidence type="ECO:0000256" key="7">
    <source>
        <dbReference type="ARBA" id="ARBA00023128"/>
    </source>
</evidence>
<dbReference type="RefSeq" id="XP_001742544.1">
    <property type="nucleotide sequence ID" value="XM_001742492.1"/>
</dbReference>
<comment type="similarity">
    <text evidence="2">Belongs to the ATPase g subunit family.</text>
</comment>
<dbReference type="FunCoup" id="A9UNY8">
    <property type="interactions" value="538"/>
</dbReference>
<evidence type="ECO:0000313" key="10">
    <source>
        <dbReference type="EMBL" id="EDQ92782.1"/>
    </source>
</evidence>
<evidence type="ECO:0000256" key="5">
    <source>
        <dbReference type="ARBA" id="ARBA00022781"/>
    </source>
</evidence>
<name>A9UNY8_MONBE</name>
<dbReference type="KEGG" id="mbr:MONBRDRAFT_30748"/>
<dbReference type="Proteomes" id="UP000001357">
    <property type="component" value="Unassembled WGS sequence"/>
</dbReference>
<dbReference type="GO" id="GO:0045259">
    <property type="term" value="C:proton-transporting ATP synthase complex"/>
    <property type="evidence" value="ECO:0007669"/>
    <property type="project" value="UniProtKB-KW"/>
</dbReference>
<gene>
    <name evidence="10" type="ORF">MONBRDRAFT_30748</name>
</gene>
<keyword evidence="3" id="KW-0813">Transport</keyword>
<dbReference type="OMA" id="KSGAWKN"/>
<evidence type="ECO:0000256" key="8">
    <source>
        <dbReference type="ARBA" id="ARBA00023136"/>
    </source>
</evidence>
<keyword evidence="9" id="KW-0066">ATP synthesis</keyword>
<proteinExistence type="inferred from homology"/>
<dbReference type="GeneID" id="5888103"/>
<dbReference type="Pfam" id="PF04718">
    <property type="entry name" value="ATP-synt_G"/>
    <property type="match status" value="1"/>
</dbReference>
<evidence type="ECO:0008006" key="12">
    <source>
        <dbReference type="Google" id="ProtNLM"/>
    </source>
</evidence>
<evidence type="ECO:0000313" key="11">
    <source>
        <dbReference type="Proteomes" id="UP000001357"/>
    </source>
</evidence>
<dbReference type="GO" id="GO:0015078">
    <property type="term" value="F:proton transmembrane transporter activity"/>
    <property type="evidence" value="ECO:0007669"/>
    <property type="project" value="InterPro"/>
</dbReference>
<keyword evidence="4" id="KW-0138">CF(0)</keyword>
<reference evidence="10 11" key="1">
    <citation type="journal article" date="2008" name="Nature">
        <title>The genome of the choanoflagellate Monosiga brevicollis and the origin of metazoans.</title>
        <authorList>
            <consortium name="JGI Sequencing"/>
            <person name="King N."/>
            <person name="Westbrook M.J."/>
            <person name="Young S.L."/>
            <person name="Kuo A."/>
            <person name="Abedin M."/>
            <person name="Chapman J."/>
            <person name="Fairclough S."/>
            <person name="Hellsten U."/>
            <person name="Isogai Y."/>
            <person name="Letunic I."/>
            <person name="Marr M."/>
            <person name="Pincus D."/>
            <person name="Putnam N."/>
            <person name="Rokas A."/>
            <person name="Wright K.J."/>
            <person name="Zuzow R."/>
            <person name="Dirks W."/>
            <person name="Good M."/>
            <person name="Goodstein D."/>
            <person name="Lemons D."/>
            <person name="Li W."/>
            <person name="Lyons J.B."/>
            <person name="Morris A."/>
            <person name="Nichols S."/>
            <person name="Richter D.J."/>
            <person name="Salamov A."/>
            <person name="Bork P."/>
            <person name="Lim W.A."/>
            <person name="Manning G."/>
            <person name="Miller W.T."/>
            <person name="McGinnis W."/>
            <person name="Shapiro H."/>
            <person name="Tjian R."/>
            <person name="Grigoriev I.V."/>
            <person name="Rokhsar D."/>
        </authorList>
    </citation>
    <scope>NUCLEOTIDE SEQUENCE [LARGE SCALE GENOMIC DNA]</scope>
    <source>
        <strain evidence="11">MX1 / ATCC 50154</strain>
    </source>
</reference>
<evidence type="ECO:0000256" key="4">
    <source>
        <dbReference type="ARBA" id="ARBA00022547"/>
    </source>
</evidence>
<protein>
    <recommendedName>
        <fullName evidence="12">ATP synthase subunit</fullName>
    </recommendedName>
</protein>